<protein>
    <recommendedName>
        <fullName evidence="1">Transposase IS200-like domain-containing protein</fullName>
    </recommendedName>
</protein>
<dbReference type="Gene3D" id="3.30.70.1290">
    <property type="entry name" value="Transposase IS200-like"/>
    <property type="match status" value="1"/>
</dbReference>
<dbReference type="SUPFAM" id="SSF143422">
    <property type="entry name" value="Transposase IS200-like"/>
    <property type="match status" value="1"/>
</dbReference>
<dbReference type="PANTHER" id="PTHR34322:SF2">
    <property type="entry name" value="TRANSPOSASE IS200-LIKE DOMAIN-CONTAINING PROTEIN"/>
    <property type="match status" value="1"/>
</dbReference>
<dbReference type="KEGG" id="kst:KSMBR1_3340"/>
<evidence type="ECO:0000313" key="6">
    <source>
        <dbReference type="Proteomes" id="UP000501926"/>
    </source>
</evidence>
<proteinExistence type="predicted"/>
<evidence type="ECO:0000313" key="4">
    <source>
        <dbReference type="EMBL" id="SOH05816.1"/>
    </source>
</evidence>
<dbReference type="EMBL" id="LT934425">
    <property type="protein sequence ID" value="SOH05816.1"/>
    <property type="molecule type" value="Genomic_DNA"/>
</dbReference>
<reference evidence="3 6" key="5">
    <citation type="submission" date="2020-02" db="EMBL/GenBank/DDBJ databases">
        <title>Newly sequenced genome of strain CSTR1 showed variability in Candidatus Kuenenia stuttgartiensis genomes.</title>
        <authorList>
            <person name="Ding C."/>
            <person name="Adrian L."/>
        </authorList>
    </citation>
    <scope>NUCLEOTIDE SEQUENCE [LARGE SCALE GENOMIC DNA]</scope>
    <source>
        <strain evidence="3 6">CSTR1</strain>
    </source>
</reference>
<dbReference type="OrthoDB" id="277009at2"/>
<sequence length="221" mass="26544">MARIARITVPRYPHYVTQRGNYQKPVFETEDDYEHYIQWLHEYAGEYSLKIWAYCLMPDHVHLVCVPAEKDSLSRALNLLHMRYSQYFNRKRNEKGHLWQGRFYSCILDKKHTYAAVRHIENNPVRAGIVRKPHRYKWSSAYSHVTQKRDGILSYDCYLNAEIEDWSEYLREKDYEQIIKNIKKCSMTGRPCGDDRFIKKFEKLLGRRIKTLPPGRPLKNK</sequence>
<keyword evidence="5" id="KW-1185">Reference proteome</keyword>
<evidence type="ECO:0000313" key="3">
    <source>
        <dbReference type="EMBL" id="QII13092.1"/>
    </source>
</evidence>
<reference evidence="5" key="3">
    <citation type="submission" date="2017-10" db="EMBL/GenBank/DDBJ databases">
        <authorList>
            <person name="Frank J."/>
        </authorList>
    </citation>
    <scope>NUCLEOTIDE SEQUENCE [LARGE SCALE GENOMIC DNA]</scope>
</reference>
<dbReference type="RefSeq" id="WP_099326350.1">
    <property type="nucleotide sequence ID" value="NZ_CP049055.1"/>
</dbReference>
<dbReference type="Proteomes" id="UP000501926">
    <property type="component" value="Chromosome"/>
</dbReference>
<reference evidence="2" key="1">
    <citation type="journal article" date="2006" name="Nature">
        <title>Deciphering the evolution and metabolism of an anammox bacterium from a community genome.</title>
        <authorList>
            <person name="Strous M."/>
            <person name="Pelletier E."/>
            <person name="Mangenot S."/>
            <person name="Rattei T."/>
            <person name="Lehner A."/>
            <person name="Taylor M.W."/>
            <person name="Horn M."/>
            <person name="Daims H."/>
            <person name="Bartol-Mavel D."/>
            <person name="Wincker P."/>
            <person name="Barbe V."/>
            <person name="Fonknechten N."/>
            <person name="Vallenet D."/>
            <person name="Segurens B."/>
            <person name="Schenowitz-Truong C."/>
            <person name="Medigue C."/>
            <person name="Collingro A."/>
            <person name="Snel B."/>
            <person name="Dutilh B.E."/>
            <person name="OpDenCamp H.J.M."/>
            <person name="vanDerDrift C."/>
            <person name="Cirpus I."/>
            <person name="vanDePas-Schoonen K.T."/>
            <person name="Harhangi H.R."/>
            <person name="vanNiftrik L."/>
            <person name="Schmid M."/>
            <person name="Keltjens J."/>
            <person name="vanDeVossenberg J."/>
            <person name="Kartal B."/>
            <person name="Meier H."/>
            <person name="Frishman D."/>
            <person name="Huynen M.A."/>
            <person name="Mewes H."/>
            <person name="Weissenbach J."/>
            <person name="Jetten M.S.M."/>
            <person name="Wagner M."/>
            <person name="LePaslier D."/>
        </authorList>
    </citation>
    <scope>NUCLEOTIDE SEQUENCE</scope>
</reference>
<dbReference type="InterPro" id="IPR036515">
    <property type="entry name" value="Transposase_17_sf"/>
</dbReference>
<dbReference type="GO" id="GO:0004803">
    <property type="term" value="F:transposase activity"/>
    <property type="evidence" value="ECO:0007669"/>
    <property type="project" value="InterPro"/>
</dbReference>
<reference evidence="2" key="2">
    <citation type="submission" date="2006-01" db="EMBL/GenBank/DDBJ databases">
        <authorList>
            <person name="Genoscope"/>
        </authorList>
    </citation>
    <scope>NUCLEOTIDE SEQUENCE</scope>
</reference>
<dbReference type="PANTHER" id="PTHR34322">
    <property type="entry name" value="TRANSPOSASE, Y1_TNP DOMAIN-CONTAINING"/>
    <property type="match status" value="1"/>
</dbReference>
<organism evidence="2">
    <name type="scientific">Kuenenia stuttgartiensis</name>
    <dbReference type="NCBI Taxonomy" id="174633"/>
    <lineage>
        <taxon>Bacteria</taxon>
        <taxon>Pseudomonadati</taxon>
        <taxon>Planctomycetota</taxon>
        <taxon>Candidatus Brocadiia</taxon>
        <taxon>Candidatus Brocadiales</taxon>
        <taxon>Candidatus Brocadiaceae</taxon>
        <taxon>Candidatus Kuenenia</taxon>
    </lineage>
</organism>
<dbReference type="GO" id="GO:0003677">
    <property type="term" value="F:DNA binding"/>
    <property type="evidence" value="ECO:0007669"/>
    <property type="project" value="InterPro"/>
</dbReference>
<dbReference type="GO" id="GO:0006313">
    <property type="term" value="P:DNA transposition"/>
    <property type="evidence" value="ECO:0007669"/>
    <property type="project" value="InterPro"/>
</dbReference>
<feature type="domain" description="Transposase IS200-like" evidence="1">
    <location>
        <begin position="9"/>
        <end position="123"/>
    </location>
</feature>
<evidence type="ECO:0000313" key="5">
    <source>
        <dbReference type="Proteomes" id="UP000221734"/>
    </source>
</evidence>
<dbReference type="Pfam" id="PF01797">
    <property type="entry name" value="Y1_Tnp"/>
    <property type="match status" value="1"/>
</dbReference>
<name>Q1Q6A9_KUEST</name>
<dbReference type="EMBL" id="CT573071">
    <property type="protein sequence ID" value="CAJ73108.1"/>
    <property type="molecule type" value="Genomic_DNA"/>
</dbReference>
<dbReference type="Proteomes" id="UP000221734">
    <property type="component" value="Chromosome Kuenenia_stuttgartiensis_MBR1"/>
</dbReference>
<accession>Q1Q6A9</accession>
<reference evidence="4" key="4">
    <citation type="submission" date="2017-10" db="EMBL/GenBank/DDBJ databases">
        <authorList>
            <person name="Banno H."/>
            <person name="Chua N.-H."/>
        </authorList>
    </citation>
    <scope>NUCLEOTIDE SEQUENCE [LARGE SCALE GENOMIC DNA]</scope>
    <source>
        <strain evidence="4">Kuenenia_mbr1_ru-nijmegen</strain>
    </source>
</reference>
<evidence type="ECO:0000259" key="1">
    <source>
        <dbReference type="SMART" id="SM01321"/>
    </source>
</evidence>
<dbReference type="SMART" id="SM01321">
    <property type="entry name" value="Y1_Tnp"/>
    <property type="match status" value="1"/>
</dbReference>
<gene>
    <name evidence="3" type="ORF">KsCSTR_37130</name>
    <name evidence="4" type="ORF">KSMBR1_3340</name>
    <name evidence="2" type="ORF">kuste2362</name>
</gene>
<dbReference type="InterPro" id="IPR002686">
    <property type="entry name" value="Transposase_17"/>
</dbReference>
<dbReference type="AlphaFoldDB" id="Q1Q6A9"/>
<evidence type="ECO:0000313" key="2">
    <source>
        <dbReference type="EMBL" id="CAJ73108.1"/>
    </source>
</evidence>
<dbReference type="EMBL" id="CP049055">
    <property type="protein sequence ID" value="QII13092.1"/>
    <property type="molecule type" value="Genomic_DNA"/>
</dbReference>